<keyword evidence="3" id="KW-0808">Transferase</keyword>
<dbReference type="Gene3D" id="3.30.565.10">
    <property type="entry name" value="Histidine kinase-like ATPase, C-terminal domain"/>
    <property type="match status" value="1"/>
</dbReference>
<dbReference type="PANTHER" id="PTHR35526:SF3">
    <property type="entry name" value="ANTI-SIGMA-F FACTOR RSBW"/>
    <property type="match status" value="1"/>
</dbReference>
<evidence type="ECO:0000259" key="2">
    <source>
        <dbReference type="Pfam" id="PF13581"/>
    </source>
</evidence>
<accession>A0A1I2GSL5</accession>
<keyword evidence="4" id="KW-1185">Reference proteome</keyword>
<dbReference type="Pfam" id="PF13581">
    <property type="entry name" value="HATPase_c_2"/>
    <property type="match status" value="1"/>
</dbReference>
<dbReference type="SUPFAM" id="SSF55874">
    <property type="entry name" value="ATPase domain of HSP90 chaperone/DNA topoisomerase II/histidine kinase"/>
    <property type="match status" value="1"/>
</dbReference>
<dbReference type="PANTHER" id="PTHR35526">
    <property type="entry name" value="ANTI-SIGMA-F FACTOR RSBW-RELATED"/>
    <property type="match status" value="1"/>
</dbReference>
<evidence type="ECO:0000313" key="3">
    <source>
        <dbReference type="EMBL" id="SFF20615.1"/>
    </source>
</evidence>
<dbReference type="GO" id="GO:0004674">
    <property type="term" value="F:protein serine/threonine kinase activity"/>
    <property type="evidence" value="ECO:0007669"/>
    <property type="project" value="UniProtKB-KW"/>
</dbReference>
<keyword evidence="1" id="KW-0723">Serine/threonine-protein kinase</keyword>
<feature type="domain" description="Histidine kinase/HSP90-like ATPase" evidence="2">
    <location>
        <begin position="7"/>
        <end position="132"/>
    </location>
</feature>
<dbReference type="CDD" id="cd16936">
    <property type="entry name" value="HATPase_RsbW-like"/>
    <property type="match status" value="1"/>
</dbReference>
<dbReference type="InterPro" id="IPR003594">
    <property type="entry name" value="HATPase_dom"/>
</dbReference>
<dbReference type="EMBL" id="FONY01000020">
    <property type="protein sequence ID" value="SFF20615.1"/>
    <property type="molecule type" value="Genomic_DNA"/>
</dbReference>
<proteinExistence type="predicted"/>
<dbReference type="Proteomes" id="UP000199513">
    <property type="component" value="Unassembled WGS sequence"/>
</dbReference>
<evidence type="ECO:0000256" key="1">
    <source>
        <dbReference type="ARBA" id="ARBA00022527"/>
    </source>
</evidence>
<dbReference type="AlphaFoldDB" id="A0A1I2GSL5"/>
<organism evidence="3 4">
    <name type="scientific">Thermoflexibacter ruber</name>
    <dbReference type="NCBI Taxonomy" id="1003"/>
    <lineage>
        <taxon>Bacteria</taxon>
        <taxon>Pseudomonadati</taxon>
        <taxon>Bacteroidota</taxon>
        <taxon>Cytophagia</taxon>
        <taxon>Cytophagales</taxon>
        <taxon>Thermoflexibacteraceae</taxon>
        <taxon>Thermoflexibacter</taxon>
    </lineage>
</organism>
<dbReference type="InterPro" id="IPR050267">
    <property type="entry name" value="Anti-sigma-factor_SerPK"/>
</dbReference>
<dbReference type="InterPro" id="IPR036890">
    <property type="entry name" value="HATPase_C_sf"/>
</dbReference>
<evidence type="ECO:0000313" key="4">
    <source>
        <dbReference type="Proteomes" id="UP000199513"/>
    </source>
</evidence>
<sequence>MHSLQVPCTKENLKEIRYFVENALNRYEISTDDIYFIKLAIDEICANLIIHAHHCNHEDFIEVKIKNEGNTFIFEIHDQSNDNFNLLEYKVPDIQQIIANKKNGNMGLILVRKIMDEIELERCEGHNICRLYKSIPQANS</sequence>
<gene>
    <name evidence="3" type="ORF">SAMN04488541_102015</name>
</gene>
<keyword evidence="3" id="KW-0418">Kinase</keyword>
<reference evidence="3 4" key="1">
    <citation type="submission" date="2016-10" db="EMBL/GenBank/DDBJ databases">
        <authorList>
            <person name="de Groot N.N."/>
        </authorList>
    </citation>
    <scope>NUCLEOTIDE SEQUENCE [LARGE SCALE GENOMIC DNA]</scope>
    <source>
        <strain>GEY</strain>
        <strain evidence="4">DSM 9560</strain>
    </source>
</reference>
<name>A0A1I2GSL5_9BACT</name>
<dbReference type="STRING" id="1003.SAMN04488541_102015"/>
<protein>
    <submittedName>
        <fullName evidence="3">Serine/threonine-protein kinase RsbW</fullName>
    </submittedName>
</protein>